<dbReference type="OrthoDB" id="9812547at2"/>
<keyword evidence="5 6" id="KW-0472">Membrane</keyword>
<dbReference type="EMBL" id="QCYK01000001">
    <property type="protein sequence ID" value="PUZ29384.1"/>
    <property type="molecule type" value="Genomic_DNA"/>
</dbReference>
<evidence type="ECO:0000256" key="2">
    <source>
        <dbReference type="ARBA" id="ARBA00007362"/>
    </source>
</evidence>
<feature type="transmembrane region" description="Helical" evidence="6">
    <location>
        <begin position="217"/>
        <end position="241"/>
    </location>
</feature>
<evidence type="ECO:0000256" key="5">
    <source>
        <dbReference type="ARBA" id="ARBA00023136"/>
    </source>
</evidence>
<dbReference type="Pfam" id="PF00892">
    <property type="entry name" value="EamA"/>
    <property type="match status" value="2"/>
</dbReference>
<comment type="subcellular location">
    <subcellularLocation>
        <location evidence="1">Membrane</location>
        <topology evidence="1">Multi-pass membrane protein</topology>
    </subcellularLocation>
</comment>
<organism evidence="8 9">
    <name type="scientific">Chitinophaga parva</name>
    <dbReference type="NCBI Taxonomy" id="2169414"/>
    <lineage>
        <taxon>Bacteria</taxon>
        <taxon>Pseudomonadati</taxon>
        <taxon>Bacteroidota</taxon>
        <taxon>Chitinophagia</taxon>
        <taxon>Chitinophagales</taxon>
        <taxon>Chitinophagaceae</taxon>
        <taxon>Chitinophaga</taxon>
    </lineage>
</organism>
<evidence type="ECO:0000313" key="8">
    <source>
        <dbReference type="EMBL" id="PUZ29384.1"/>
    </source>
</evidence>
<evidence type="ECO:0000313" key="9">
    <source>
        <dbReference type="Proteomes" id="UP000244450"/>
    </source>
</evidence>
<keyword evidence="3 6" id="KW-0812">Transmembrane</keyword>
<evidence type="ECO:0000256" key="3">
    <source>
        <dbReference type="ARBA" id="ARBA00022692"/>
    </source>
</evidence>
<evidence type="ECO:0000259" key="7">
    <source>
        <dbReference type="Pfam" id="PF00892"/>
    </source>
</evidence>
<name>A0A2T7BNY7_9BACT</name>
<sequence length="308" mass="33766">MQANKLWVVLAFATVYLVWGSTYFFIQMGIQGFPPLLLGALRFLAAGSLLLGWCAIKGERIWQWQHVKHAAVSGSLMLFVALGLVMWAEQSLPSGVVAILVSSSPLWFVLLDRAKWQQNLRNRATILGLLTGFAGVALLFGEQLLHDVKQVQILPMLLLLVSTIAWSAGSLYSKYKLTGGAAPVNTAWQMLAAAVLFVPCAWLHGDVQQLHWAQIPVAAWSALIYLIVFGSIAAFSAYVWLLQVRPATQVSTYAYVNPVIAVLLGLFFGHEPISLLQMGGLLVILTSVLLLNLQKYRALKPAPKLGFI</sequence>
<feature type="transmembrane region" description="Helical" evidence="6">
    <location>
        <begin position="275"/>
        <end position="293"/>
    </location>
</feature>
<dbReference type="SUPFAM" id="SSF103481">
    <property type="entry name" value="Multidrug resistance efflux transporter EmrE"/>
    <property type="match status" value="2"/>
</dbReference>
<feature type="transmembrane region" description="Helical" evidence="6">
    <location>
        <begin position="7"/>
        <end position="30"/>
    </location>
</feature>
<accession>A0A2T7BNY7</accession>
<feature type="transmembrane region" description="Helical" evidence="6">
    <location>
        <begin position="68"/>
        <end position="88"/>
    </location>
</feature>
<dbReference type="InterPro" id="IPR050638">
    <property type="entry name" value="AA-Vitamin_Transporters"/>
</dbReference>
<evidence type="ECO:0000256" key="4">
    <source>
        <dbReference type="ARBA" id="ARBA00022989"/>
    </source>
</evidence>
<evidence type="ECO:0000256" key="6">
    <source>
        <dbReference type="SAM" id="Phobius"/>
    </source>
</evidence>
<feature type="transmembrane region" description="Helical" evidence="6">
    <location>
        <begin position="36"/>
        <end position="56"/>
    </location>
</feature>
<keyword evidence="4 6" id="KW-1133">Transmembrane helix</keyword>
<protein>
    <submittedName>
        <fullName evidence="8">EamA family transporter</fullName>
    </submittedName>
</protein>
<feature type="transmembrane region" description="Helical" evidence="6">
    <location>
        <begin position="94"/>
        <end position="112"/>
    </location>
</feature>
<feature type="domain" description="EamA" evidence="7">
    <location>
        <begin position="156"/>
        <end position="292"/>
    </location>
</feature>
<comment type="caution">
    <text evidence="8">The sequence shown here is derived from an EMBL/GenBank/DDBJ whole genome shotgun (WGS) entry which is preliminary data.</text>
</comment>
<gene>
    <name evidence="8" type="ORF">DCC81_08005</name>
</gene>
<dbReference type="InterPro" id="IPR037185">
    <property type="entry name" value="EmrE-like"/>
</dbReference>
<reference evidence="8 9" key="1">
    <citation type="submission" date="2018-04" db="EMBL/GenBank/DDBJ databases">
        <title>Chitinophaga fuyangensis sp. nov., isolated from soil in a chemical factory.</title>
        <authorList>
            <person name="Chen K."/>
        </authorList>
    </citation>
    <scope>NUCLEOTIDE SEQUENCE [LARGE SCALE GENOMIC DNA]</scope>
    <source>
        <strain evidence="8 9">LY-1</strain>
    </source>
</reference>
<dbReference type="Proteomes" id="UP000244450">
    <property type="component" value="Unassembled WGS sequence"/>
</dbReference>
<dbReference type="GO" id="GO:0016020">
    <property type="term" value="C:membrane"/>
    <property type="evidence" value="ECO:0007669"/>
    <property type="project" value="UniProtKB-SubCell"/>
</dbReference>
<proteinExistence type="inferred from homology"/>
<feature type="transmembrane region" description="Helical" evidence="6">
    <location>
        <begin position="253"/>
        <end position="269"/>
    </location>
</feature>
<dbReference type="RefSeq" id="WP_108686022.1">
    <property type="nucleotide sequence ID" value="NZ_QCYK01000001.1"/>
</dbReference>
<dbReference type="Gene3D" id="1.10.3730.20">
    <property type="match status" value="1"/>
</dbReference>
<dbReference type="AlphaFoldDB" id="A0A2T7BNY7"/>
<dbReference type="PANTHER" id="PTHR32322">
    <property type="entry name" value="INNER MEMBRANE TRANSPORTER"/>
    <property type="match status" value="1"/>
</dbReference>
<keyword evidence="9" id="KW-1185">Reference proteome</keyword>
<feature type="transmembrane region" description="Helical" evidence="6">
    <location>
        <begin position="153"/>
        <end position="172"/>
    </location>
</feature>
<dbReference type="InterPro" id="IPR000620">
    <property type="entry name" value="EamA_dom"/>
</dbReference>
<feature type="transmembrane region" description="Helical" evidence="6">
    <location>
        <begin position="124"/>
        <end position="141"/>
    </location>
</feature>
<comment type="similarity">
    <text evidence="2">Belongs to the EamA transporter family.</text>
</comment>
<dbReference type="PANTHER" id="PTHR32322:SF2">
    <property type="entry name" value="EAMA DOMAIN-CONTAINING PROTEIN"/>
    <property type="match status" value="1"/>
</dbReference>
<feature type="domain" description="EamA" evidence="7">
    <location>
        <begin position="7"/>
        <end position="140"/>
    </location>
</feature>
<feature type="transmembrane region" description="Helical" evidence="6">
    <location>
        <begin position="184"/>
        <end position="205"/>
    </location>
</feature>
<evidence type="ECO:0000256" key="1">
    <source>
        <dbReference type="ARBA" id="ARBA00004141"/>
    </source>
</evidence>